<evidence type="ECO:0008006" key="6">
    <source>
        <dbReference type="Google" id="ProtNLM"/>
    </source>
</evidence>
<gene>
    <name evidence="4" type="ORF">FE257_002512</name>
</gene>
<dbReference type="AlphaFoldDB" id="A0AAD4GWR2"/>
<evidence type="ECO:0000256" key="3">
    <source>
        <dbReference type="SAM" id="MobiDB-lite"/>
    </source>
</evidence>
<evidence type="ECO:0000256" key="1">
    <source>
        <dbReference type="ARBA" id="ARBA00022801"/>
    </source>
</evidence>
<dbReference type="PANTHER" id="PTHR34853:SF5">
    <property type="entry name" value="LIP-DOMAIN-CONTAINING PROTEIN-RELATED"/>
    <property type="match status" value="1"/>
</dbReference>
<organism evidence="4 5">
    <name type="scientific">Aspergillus nanangensis</name>
    <dbReference type="NCBI Taxonomy" id="2582783"/>
    <lineage>
        <taxon>Eukaryota</taxon>
        <taxon>Fungi</taxon>
        <taxon>Dikarya</taxon>
        <taxon>Ascomycota</taxon>
        <taxon>Pezizomycotina</taxon>
        <taxon>Eurotiomycetes</taxon>
        <taxon>Eurotiomycetidae</taxon>
        <taxon>Eurotiales</taxon>
        <taxon>Aspergillaceae</taxon>
        <taxon>Aspergillus</taxon>
        <taxon>Aspergillus subgen. Circumdati</taxon>
    </lineage>
</organism>
<feature type="chain" id="PRO_5041785489" description="Secretory lipase-domain-containing protein" evidence="2">
    <location>
        <begin position="20"/>
        <end position="443"/>
    </location>
</feature>
<comment type="caution">
    <text evidence="4">The sequence shown here is derived from an EMBL/GenBank/DDBJ whole genome shotgun (WGS) entry which is preliminary data.</text>
</comment>
<dbReference type="PANTHER" id="PTHR34853">
    <property type="match status" value="1"/>
</dbReference>
<evidence type="ECO:0000313" key="4">
    <source>
        <dbReference type="EMBL" id="KAF9892106.1"/>
    </source>
</evidence>
<feature type="signal peptide" evidence="2">
    <location>
        <begin position="1"/>
        <end position="19"/>
    </location>
</feature>
<dbReference type="SUPFAM" id="SSF53474">
    <property type="entry name" value="alpha/beta-Hydrolases"/>
    <property type="match status" value="1"/>
</dbReference>
<dbReference type="EMBL" id="VCAU01000014">
    <property type="protein sequence ID" value="KAF9892106.1"/>
    <property type="molecule type" value="Genomic_DNA"/>
</dbReference>
<keyword evidence="5" id="KW-1185">Reference proteome</keyword>
<dbReference type="InterPro" id="IPR005152">
    <property type="entry name" value="Lipase_secreted"/>
</dbReference>
<reference evidence="4" key="1">
    <citation type="journal article" date="2019" name="Beilstein J. Org. Chem.">
        <title>Nanangenines: drimane sesquiterpenoids as the dominant metabolite cohort of a novel Australian fungus, Aspergillus nanangensis.</title>
        <authorList>
            <person name="Lacey H.J."/>
            <person name="Gilchrist C.L.M."/>
            <person name="Crombie A."/>
            <person name="Kalaitzis J.A."/>
            <person name="Vuong D."/>
            <person name="Rutledge P.J."/>
            <person name="Turner P."/>
            <person name="Pitt J.I."/>
            <person name="Lacey E."/>
            <person name="Chooi Y.H."/>
            <person name="Piggott A.M."/>
        </authorList>
    </citation>
    <scope>NUCLEOTIDE SEQUENCE</scope>
    <source>
        <strain evidence="4">MST-FP2251</strain>
    </source>
</reference>
<dbReference type="Gene3D" id="3.40.50.1820">
    <property type="entry name" value="alpha/beta hydrolase"/>
    <property type="match status" value="1"/>
</dbReference>
<comment type="similarity">
    <text evidence="2">Belongs to the AB hydrolase superfamily. Lipase family.</text>
</comment>
<keyword evidence="1" id="KW-0378">Hydrolase</keyword>
<sequence length="443" mass="47576">MRALLLVALCLLLALLAQGLPSPNTPTRDAPPSKDPFYTPPTNYENTAPGTILRHRSTPYIDSKQPNAHAHSILYRTTDNFGHATTTVTTVLIPPAADFSKLLSYQVAEDSASIDCAPSYKTIRTPPNNSNLLDRLYTGSDRLFITTALQRGWVVVVPDFEGPHAAFLANFQAGYAVLDGLRAVLASTRFTGVDPTAAITLWGYSGGSLATGFAAELQPGYAPEVKILGAALGGVIGNIATVVRSVNRGLLAGLIPSGFYGLANVYPELAALLEEQLVDDEAKREKFRKARRQCLVANLEEFAGEDIVGEYFGDPDFADHPLIREVQRENELGKSTPEMPLLVYKGTLDEVSPVDDTEALAARYCADGATLELREIELHEHLLLAIDGFLEAIPWLVDRMDGVEVAQGCSTSASIVPISDLDAIDTLVDTVEGGLGAAVDDLL</sequence>
<name>A0AAD4GWR2_ASPNN</name>
<dbReference type="GO" id="GO:0004806">
    <property type="term" value="F:triacylglycerol lipase activity"/>
    <property type="evidence" value="ECO:0007669"/>
    <property type="project" value="UniProtKB-UniRule"/>
</dbReference>
<feature type="region of interest" description="Disordered" evidence="3">
    <location>
        <begin position="22"/>
        <end position="50"/>
    </location>
</feature>
<proteinExistence type="inferred from homology"/>
<dbReference type="Proteomes" id="UP001194746">
    <property type="component" value="Unassembled WGS sequence"/>
</dbReference>
<accession>A0AAD4GWR2</accession>
<dbReference type="PIRSF" id="PIRSF029171">
    <property type="entry name" value="Esterase_LipA"/>
    <property type="match status" value="1"/>
</dbReference>
<dbReference type="GO" id="GO:0016042">
    <property type="term" value="P:lipid catabolic process"/>
    <property type="evidence" value="ECO:0007669"/>
    <property type="project" value="UniProtKB-UniRule"/>
</dbReference>
<dbReference type="Pfam" id="PF03583">
    <property type="entry name" value="LIP"/>
    <property type="match status" value="1"/>
</dbReference>
<feature type="compositionally biased region" description="Polar residues" evidence="3">
    <location>
        <begin position="40"/>
        <end position="49"/>
    </location>
</feature>
<reference evidence="4" key="2">
    <citation type="submission" date="2020-02" db="EMBL/GenBank/DDBJ databases">
        <authorList>
            <person name="Gilchrist C.L.M."/>
            <person name="Chooi Y.-H."/>
        </authorList>
    </citation>
    <scope>NUCLEOTIDE SEQUENCE</scope>
    <source>
        <strain evidence="4">MST-FP2251</strain>
    </source>
</reference>
<keyword evidence="2" id="KW-0732">Signal</keyword>
<dbReference type="InterPro" id="IPR029058">
    <property type="entry name" value="AB_hydrolase_fold"/>
</dbReference>
<evidence type="ECO:0000256" key="2">
    <source>
        <dbReference type="PIRNR" id="PIRNR029171"/>
    </source>
</evidence>
<protein>
    <recommendedName>
        <fullName evidence="6">Secretory lipase-domain-containing protein</fullName>
    </recommendedName>
</protein>
<evidence type="ECO:0000313" key="5">
    <source>
        <dbReference type="Proteomes" id="UP001194746"/>
    </source>
</evidence>
<dbReference type="Gene3D" id="1.10.260.130">
    <property type="match status" value="1"/>
</dbReference>